<gene>
    <name evidence="3" type="ORF">GDO81_018276</name>
</gene>
<feature type="compositionally biased region" description="Basic and acidic residues" evidence="1">
    <location>
        <begin position="182"/>
        <end position="191"/>
    </location>
</feature>
<evidence type="ECO:0000313" key="4">
    <source>
        <dbReference type="Proteomes" id="UP000824782"/>
    </source>
</evidence>
<dbReference type="Proteomes" id="UP000824782">
    <property type="component" value="Unassembled WGS sequence"/>
</dbReference>
<comment type="caution">
    <text evidence="3">The sequence shown here is derived from an EMBL/GenBank/DDBJ whole genome shotgun (WGS) entry which is preliminary data.</text>
</comment>
<reference evidence="3" key="1">
    <citation type="thesis" date="2020" institute="ProQuest LLC" country="789 East Eisenhower Parkway, Ann Arbor, MI, USA">
        <title>Comparative Genomics and Chromosome Evolution.</title>
        <authorList>
            <person name="Mudd A.B."/>
        </authorList>
    </citation>
    <scope>NUCLEOTIDE SEQUENCE</scope>
    <source>
        <strain evidence="3">237g6f4</strain>
        <tissue evidence="3">Blood</tissue>
    </source>
</reference>
<dbReference type="EMBL" id="WNYA01000009">
    <property type="protein sequence ID" value="KAG8556976.1"/>
    <property type="molecule type" value="Genomic_DNA"/>
</dbReference>
<feature type="region of interest" description="Disordered" evidence="1">
    <location>
        <begin position="176"/>
        <end position="312"/>
    </location>
</feature>
<dbReference type="InterPro" id="IPR007714">
    <property type="entry name" value="CFA20_dom"/>
</dbReference>
<protein>
    <recommendedName>
        <fullName evidence="2">CFA20 domain-containing protein</fullName>
    </recommendedName>
</protein>
<evidence type="ECO:0000313" key="3">
    <source>
        <dbReference type="EMBL" id="KAG8556976.1"/>
    </source>
</evidence>
<evidence type="ECO:0000259" key="2">
    <source>
        <dbReference type="Pfam" id="PF05018"/>
    </source>
</evidence>
<dbReference type="Pfam" id="PF05018">
    <property type="entry name" value="CFA20_dom"/>
    <property type="match status" value="1"/>
</dbReference>
<feature type="region of interest" description="Disordered" evidence="1">
    <location>
        <begin position="343"/>
        <end position="380"/>
    </location>
</feature>
<organism evidence="3 4">
    <name type="scientific">Engystomops pustulosus</name>
    <name type="common">Tungara frog</name>
    <name type="synonym">Physalaemus pustulosus</name>
    <dbReference type="NCBI Taxonomy" id="76066"/>
    <lineage>
        <taxon>Eukaryota</taxon>
        <taxon>Metazoa</taxon>
        <taxon>Chordata</taxon>
        <taxon>Craniata</taxon>
        <taxon>Vertebrata</taxon>
        <taxon>Euteleostomi</taxon>
        <taxon>Amphibia</taxon>
        <taxon>Batrachia</taxon>
        <taxon>Anura</taxon>
        <taxon>Neobatrachia</taxon>
        <taxon>Hyloidea</taxon>
        <taxon>Leptodactylidae</taxon>
        <taxon>Leiuperinae</taxon>
        <taxon>Engystomops</taxon>
    </lineage>
</organism>
<sequence length="672" mass="74772">MLGLIQRFLVLQLYIPLGQDFSAELLITDLANIKRRLYLSTVHKELSATPLHAKIPLSIIRRRVWCNLCIDLVAFTSGIFKSAVFQSLDGITVSANCRLRKIYTMKLKPQDTVDQDIYESALSECEPTDTIPRSCQITTDVEQVTQVLDFAKLRNTEVREDGRLVLSTETDLLTNRGQGSARDIRKGDKSHIAFGSKVSGPPPVTGRKTSARSSAESTRSTSRHEKSLPHVTQDKGATTLGQVIDTRVLSPTNTHPANQKNKENMQHTKRKDPQPRDGSSVGHSGNEDKPRAQIRVPSCGSNTSADVPDDWIFPDSFRDVSKLSDNLHQTDISNLCEQLADNNQSDTAYPEERTPGDPDNISTHSSMSGSVHHGRFQGQSSDRGAVSLEVLEHDSRGARMEDDFYGSDNSIEVIFSCQLREGQCWQTGQFPSSRLHVGIFPQGKAGVFSTQGSLMPTRSLSPSGSRNEISKENSIISKIQQFVSDKTLRTSMSKKSLKEIPKEERKMTDEASAYNWRSYQVNRLSASEMQMLASLKRQQNEELEDEGTSHGLSQSQIDHCNVSMSTSSDDTITWNSCLPPPVNQGSHYQTEMNPLAQSNPRDWLNAFSPPIIPTSQNHNVDPLLKLKESRLSCNEGDDGIGADEEEDILTLLYDPCLNCYFDPETGKYYELA</sequence>
<dbReference type="InterPro" id="IPR040441">
    <property type="entry name" value="CFA20/CFAP20DC"/>
</dbReference>
<name>A0AAV7A6I1_ENGPU</name>
<proteinExistence type="predicted"/>
<dbReference type="AlphaFoldDB" id="A0AAV7A6I1"/>
<dbReference type="PANTHER" id="PTHR12458">
    <property type="entry name" value="ORF PROTEIN"/>
    <property type="match status" value="1"/>
</dbReference>
<feature type="compositionally biased region" description="Polar residues" evidence="1">
    <location>
        <begin position="249"/>
        <end position="259"/>
    </location>
</feature>
<feature type="compositionally biased region" description="Low complexity" evidence="1">
    <location>
        <begin position="211"/>
        <end position="220"/>
    </location>
</feature>
<feature type="compositionally biased region" description="Basic and acidic residues" evidence="1">
    <location>
        <begin position="260"/>
        <end position="275"/>
    </location>
</feature>
<feature type="compositionally biased region" description="Polar residues" evidence="1">
    <location>
        <begin position="450"/>
        <end position="464"/>
    </location>
</feature>
<feature type="compositionally biased region" description="Polar residues" evidence="1">
    <location>
        <begin position="360"/>
        <end position="369"/>
    </location>
</feature>
<accession>A0AAV7A6I1</accession>
<feature type="domain" description="CFA20" evidence="2">
    <location>
        <begin position="2"/>
        <end position="113"/>
    </location>
</feature>
<feature type="region of interest" description="Disordered" evidence="1">
    <location>
        <begin position="450"/>
        <end position="469"/>
    </location>
</feature>
<keyword evidence="4" id="KW-1185">Reference proteome</keyword>
<evidence type="ECO:0000256" key="1">
    <source>
        <dbReference type="SAM" id="MobiDB-lite"/>
    </source>
</evidence>